<keyword evidence="5" id="KW-0406">Ion transport</keyword>
<keyword evidence="9" id="KW-0407">Ion channel</keyword>
<dbReference type="PANTHER" id="PTHR43427:SF6">
    <property type="entry name" value="CHLORIDE CHANNEL PROTEIN CLC-E"/>
    <property type="match status" value="1"/>
</dbReference>
<feature type="transmembrane region" description="Helical" evidence="11">
    <location>
        <begin position="219"/>
        <end position="236"/>
    </location>
</feature>
<proteinExistence type="predicted"/>
<dbReference type="SUPFAM" id="SSF81340">
    <property type="entry name" value="Clc chloride channel"/>
    <property type="match status" value="1"/>
</dbReference>
<keyword evidence="7" id="KW-0869">Chloride channel</keyword>
<evidence type="ECO:0000313" key="14">
    <source>
        <dbReference type="Proteomes" id="UP000036520"/>
    </source>
</evidence>
<dbReference type="SUPFAM" id="SSF54631">
    <property type="entry name" value="CBS-domain pair"/>
    <property type="match status" value="1"/>
</dbReference>
<comment type="subcellular location">
    <subcellularLocation>
        <location evidence="1">Membrane</location>
        <topology evidence="1">Multi-pass membrane protein</topology>
    </subcellularLocation>
</comment>
<dbReference type="STRING" id="320787.CA2015_3907"/>
<dbReference type="SMART" id="SM00116">
    <property type="entry name" value="CBS"/>
    <property type="match status" value="2"/>
</dbReference>
<evidence type="ECO:0000256" key="11">
    <source>
        <dbReference type="SAM" id="Phobius"/>
    </source>
</evidence>
<dbReference type="GO" id="GO:0005254">
    <property type="term" value="F:chloride channel activity"/>
    <property type="evidence" value="ECO:0007669"/>
    <property type="project" value="UniProtKB-KW"/>
</dbReference>
<feature type="transmembrane region" description="Helical" evidence="11">
    <location>
        <begin position="436"/>
        <end position="452"/>
    </location>
</feature>
<dbReference type="EMBL" id="CP012040">
    <property type="protein sequence ID" value="AKP53271.1"/>
    <property type="molecule type" value="Genomic_DNA"/>
</dbReference>
<dbReference type="InterPro" id="IPR014743">
    <property type="entry name" value="Cl-channel_core"/>
</dbReference>
<dbReference type="PROSITE" id="PS51371">
    <property type="entry name" value="CBS"/>
    <property type="match status" value="2"/>
</dbReference>
<keyword evidence="8" id="KW-0868">Chloride</keyword>
<keyword evidence="2" id="KW-0813">Transport</keyword>
<dbReference type="KEGG" id="camu:CA2015_3907"/>
<keyword evidence="4 11" id="KW-1133">Transmembrane helix</keyword>
<evidence type="ECO:0000256" key="8">
    <source>
        <dbReference type="ARBA" id="ARBA00023214"/>
    </source>
</evidence>
<feature type="domain" description="CBS" evidence="12">
    <location>
        <begin position="556"/>
        <end position="615"/>
    </location>
</feature>
<feature type="transmembrane region" description="Helical" evidence="11">
    <location>
        <begin position="86"/>
        <end position="108"/>
    </location>
</feature>
<feature type="transmembrane region" description="Helical" evidence="11">
    <location>
        <begin position="182"/>
        <end position="207"/>
    </location>
</feature>
<dbReference type="Proteomes" id="UP000036520">
    <property type="component" value="Chromosome"/>
</dbReference>
<dbReference type="GO" id="GO:0034707">
    <property type="term" value="C:chloride channel complex"/>
    <property type="evidence" value="ECO:0007669"/>
    <property type="project" value="UniProtKB-KW"/>
</dbReference>
<reference evidence="13 14" key="1">
    <citation type="submission" date="2015-07" db="EMBL/GenBank/DDBJ databases">
        <authorList>
            <person name="Kim K.M."/>
        </authorList>
    </citation>
    <scope>NUCLEOTIDE SEQUENCE [LARGE SCALE GENOMIC DNA]</scope>
    <source>
        <strain evidence="13 14">KCTC 12363</strain>
    </source>
</reference>
<feature type="transmembrane region" description="Helical" evidence="11">
    <location>
        <begin position="378"/>
        <end position="399"/>
    </location>
</feature>
<evidence type="ECO:0000256" key="5">
    <source>
        <dbReference type="ARBA" id="ARBA00023065"/>
    </source>
</evidence>
<evidence type="ECO:0000256" key="3">
    <source>
        <dbReference type="ARBA" id="ARBA00022692"/>
    </source>
</evidence>
<dbReference type="CDD" id="cd02205">
    <property type="entry name" value="CBS_pair_SF"/>
    <property type="match status" value="1"/>
</dbReference>
<gene>
    <name evidence="13" type="ORF">CA2015_3907</name>
</gene>
<dbReference type="InterPro" id="IPR046342">
    <property type="entry name" value="CBS_dom_sf"/>
</dbReference>
<evidence type="ECO:0000256" key="4">
    <source>
        <dbReference type="ARBA" id="ARBA00022989"/>
    </source>
</evidence>
<protein>
    <submittedName>
        <fullName evidence="13">Cl-channel voltage-gated family protein</fullName>
    </submittedName>
</protein>
<dbReference type="InterPro" id="IPR000644">
    <property type="entry name" value="CBS_dom"/>
</dbReference>
<feature type="transmembrane region" description="Helical" evidence="11">
    <location>
        <begin position="46"/>
        <end position="65"/>
    </location>
</feature>
<dbReference type="Pfam" id="PF00654">
    <property type="entry name" value="Voltage_CLC"/>
    <property type="match status" value="1"/>
</dbReference>
<evidence type="ECO:0000259" key="12">
    <source>
        <dbReference type="PROSITE" id="PS51371"/>
    </source>
</evidence>
<dbReference type="Pfam" id="PF00571">
    <property type="entry name" value="CBS"/>
    <property type="match status" value="2"/>
</dbReference>
<dbReference type="PANTHER" id="PTHR43427">
    <property type="entry name" value="CHLORIDE CHANNEL PROTEIN CLC-E"/>
    <property type="match status" value="1"/>
</dbReference>
<feature type="domain" description="CBS" evidence="12">
    <location>
        <begin position="491"/>
        <end position="549"/>
    </location>
</feature>
<feature type="transmembrane region" description="Helical" evidence="11">
    <location>
        <begin position="295"/>
        <end position="313"/>
    </location>
</feature>
<dbReference type="Gene3D" id="3.10.580.10">
    <property type="entry name" value="CBS-domain"/>
    <property type="match status" value="1"/>
</dbReference>
<dbReference type="PRINTS" id="PR00762">
    <property type="entry name" value="CLCHANNEL"/>
</dbReference>
<dbReference type="AlphaFoldDB" id="A0A0H4PFL0"/>
<feature type="transmembrane region" description="Helical" evidence="11">
    <location>
        <begin position="256"/>
        <end position="274"/>
    </location>
</feature>
<evidence type="ECO:0000313" key="13">
    <source>
        <dbReference type="EMBL" id="AKP53271.1"/>
    </source>
</evidence>
<evidence type="ECO:0000256" key="2">
    <source>
        <dbReference type="ARBA" id="ARBA00022448"/>
    </source>
</evidence>
<name>A0A0H4PFL0_9BACT</name>
<keyword evidence="10" id="KW-0129">CBS domain</keyword>
<organism evidence="13 14">
    <name type="scientific">Cyclobacterium amurskyense</name>
    <dbReference type="NCBI Taxonomy" id="320787"/>
    <lineage>
        <taxon>Bacteria</taxon>
        <taxon>Pseudomonadati</taxon>
        <taxon>Bacteroidota</taxon>
        <taxon>Cytophagia</taxon>
        <taxon>Cytophagales</taxon>
        <taxon>Cyclobacteriaceae</taxon>
        <taxon>Cyclobacterium</taxon>
    </lineage>
</organism>
<feature type="transmembrane region" description="Helical" evidence="11">
    <location>
        <begin position="405"/>
        <end position="429"/>
    </location>
</feature>
<dbReference type="RefSeq" id="WP_048643393.1">
    <property type="nucleotide sequence ID" value="NZ_CP012040.1"/>
</dbReference>
<dbReference type="PATRIC" id="fig|320787.5.peg.4276"/>
<dbReference type="InterPro" id="IPR050368">
    <property type="entry name" value="ClC-type_chloride_channel"/>
</dbReference>
<dbReference type="CDD" id="cd00400">
    <property type="entry name" value="Voltage_gated_ClC"/>
    <property type="match status" value="1"/>
</dbReference>
<keyword evidence="3 11" id="KW-0812">Transmembrane</keyword>
<evidence type="ECO:0000256" key="9">
    <source>
        <dbReference type="ARBA" id="ARBA00023303"/>
    </source>
</evidence>
<feature type="transmembrane region" description="Helical" evidence="11">
    <location>
        <begin position="345"/>
        <end position="366"/>
    </location>
</feature>
<evidence type="ECO:0000256" key="1">
    <source>
        <dbReference type="ARBA" id="ARBA00004141"/>
    </source>
</evidence>
<evidence type="ECO:0000256" key="6">
    <source>
        <dbReference type="ARBA" id="ARBA00023136"/>
    </source>
</evidence>
<dbReference type="InterPro" id="IPR001807">
    <property type="entry name" value="ClC"/>
</dbReference>
<dbReference type="OrthoDB" id="9812438at2"/>
<keyword evidence="6 11" id="KW-0472">Membrane</keyword>
<evidence type="ECO:0000256" key="7">
    <source>
        <dbReference type="ARBA" id="ARBA00023173"/>
    </source>
</evidence>
<dbReference type="Gene3D" id="1.10.3080.10">
    <property type="entry name" value="Clc chloride channel"/>
    <property type="match status" value="1"/>
</dbReference>
<keyword evidence="14" id="KW-1185">Reference proteome</keyword>
<sequence length="615" mass="68110">MNRKIKVLYISFLQFKKNFIQYPYRKFNFIELFLIWLSQKLTRSQFLVLSGILVGLSAGSAGVILKVFVHYIQSSISTDVPLQERLLIYGVLPMIGVTLTSFVVKYFYNGDEEKEISFILKDISKKQSKVKSSKMFSQILQSGITVGFGGSVGLETPIAVTGSAIGSNFAQRYRLGFKERTLLLAAGAAAGIAAAFNAPIAGIMFAFEIILTGLVFTDFIPLVIAAICGSLLSTIILNEDILFNFQARETFNHINVVYFLALGVLTGLYARYFLVVGQMVHKFFEKFKNKVIRKALLGGAILSILCVLFPPLFGEGYMNIRTIYQGNVDLLIEDSLFRYLGNSDVIIIVFLSLTILIKAFATSITLSSGGNGGNFAPSLMAGGLLGFVFGFSLEIMGFTDVPTTNLMLVGMAGVMSGAMYAPLTAIFLIAESSSGYDLFIPLMIVSVTSYIINRSFSPINPSFKELAEKGDIFTTRQDQNILSHISLNECINPSSIVIRTTDSMEEVLHIFRNSDQNSMAVVDANNQFWGVLNREHLRPFLLNKESADGTSVSQLAIAPPFIISPNDSVMEVTKMFDEADVWQLPLLDEDRRFKGFISRSKILTNYRALLRDYSE</sequence>
<evidence type="ECO:0000256" key="10">
    <source>
        <dbReference type="PROSITE-ProRule" id="PRU00703"/>
    </source>
</evidence>
<accession>A0A0H4PFL0</accession>